<reference evidence="3" key="1">
    <citation type="journal article" date="2017" name="bioRxiv">
        <title>Comparative analysis of the genomes of Stylophora pistillata and Acropora digitifera provides evidence for extensive differences between species of corals.</title>
        <authorList>
            <person name="Voolstra C.R."/>
            <person name="Li Y."/>
            <person name="Liew Y.J."/>
            <person name="Baumgarten S."/>
            <person name="Zoccola D."/>
            <person name="Flot J.-F."/>
            <person name="Tambutte S."/>
            <person name="Allemand D."/>
            <person name="Aranda M."/>
        </authorList>
    </citation>
    <scope>NUCLEOTIDE SEQUENCE [LARGE SCALE GENOMIC DNA]</scope>
</reference>
<keyword evidence="2" id="KW-0695">RNA-directed DNA polymerase</keyword>
<keyword evidence="2" id="KW-0548">Nucleotidyltransferase</keyword>
<dbReference type="EMBL" id="LSMT01000783">
    <property type="protein sequence ID" value="PFX14422.1"/>
    <property type="molecule type" value="Genomic_DNA"/>
</dbReference>
<comment type="caution">
    <text evidence="2">The sequence shown here is derived from an EMBL/GenBank/DDBJ whole genome shotgun (WGS) entry which is preliminary data.</text>
</comment>
<organism evidence="2 3">
    <name type="scientific">Stylophora pistillata</name>
    <name type="common">Smooth cauliflower coral</name>
    <dbReference type="NCBI Taxonomy" id="50429"/>
    <lineage>
        <taxon>Eukaryota</taxon>
        <taxon>Metazoa</taxon>
        <taxon>Cnidaria</taxon>
        <taxon>Anthozoa</taxon>
        <taxon>Hexacorallia</taxon>
        <taxon>Scleractinia</taxon>
        <taxon>Astrocoeniina</taxon>
        <taxon>Pocilloporidae</taxon>
        <taxon>Stylophora</taxon>
    </lineage>
</organism>
<dbReference type="PROSITE" id="PS50878">
    <property type="entry name" value="RT_POL"/>
    <property type="match status" value="1"/>
</dbReference>
<evidence type="ECO:0000313" key="2">
    <source>
        <dbReference type="EMBL" id="PFX14422.1"/>
    </source>
</evidence>
<dbReference type="AlphaFoldDB" id="A0A2B4RDU5"/>
<accession>A0A2B4RDU5</accession>
<keyword evidence="2" id="KW-0808">Transferase</keyword>
<sequence length="392" mass="44944">MKKAKSDYYSSRLTETQDPKTMWRTLKKIMPDKKTADASKNSSLSASKFNHLFTSIAGKLCERSRLSTFIKPQTPRVNKNFSIEEMNERTQRNEESNYRPISVLPLVSKIMEREIQVQLVKFLEANEVLSVYQSGFRKGHSTETAVSYLTDQILEHMDKQQMTGPVFIDRKKAFDLSNHNCLLQKLEHYGIKGKSLTWFQNYLGPRTQGVRFGQDLSSSLLIKYSVPQGSLLGPLLFVIHINDLPSYLKNTHISMYADDTVIYCSGANPKEIKKALQEDLERVVTWMKIDRLVLNKDRTKGMLFGTRQRLETVANFNIIISGINVEMVSKFTYLGVTLDEELKWKAHAEDVHRKVSKRLGLLIRIRSSLTLQAAQVVYKCIIEPIFSYADSA</sequence>
<dbReference type="PANTHER" id="PTHR33332">
    <property type="entry name" value="REVERSE TRANSCRIPTASE DOMAIN-CONTAINING PROTEIN"/>
    <property type="match status" value="1"/>
</dbReference>
<protein>
    <submittedName>
        <fullName evidence="2">Putative RNA-directed DNA polymerase from transposon BS</fullName>
    </submittedName>
</protein>
<proteinExistence type="predicted"/>
<dbReference type="STRING" id="50429.A0A2B4RDU5"/>
<dbReference type="SUPFAM" id="SSF56672">
    <property type="entry name" value="DNA/RNA polymerases"/>
    <property type="match status" value="1"/>
</dbReference>
<dbReference type="Pfam" id="PF00078">
    <property type="entry name" value="RVT_1"/>
    <property type="match status" value="1"/>
</dbReference>
<gene>
    <name evidence="2" type="primary">RTase</name>
    <name evidence="2" type="ORF">AWC38_SpisGene21426</name>
</gene>
<feature type="domain" description="Reverse transcriptase" evidence="1">
    <location>
        <begin position="64"/>
        <end position="338"/>
    </location>
</feature>
<evidence type="ECO:0000259" key="1">
    <source>
        <dbReference type="PROSITE" id="PS50878"/>
    </source>
</evidence>
<dbReference type="CDD" id="cd01650">
    <property type="entry name" value="RT_nLTR_like"/>
    <property type="match status" value="1"/>
</dbReference>
<dbReference type="InterPro" id="IPR043502">
    <property type="entry name" value="DNA/RNA_pol_sf"/>
</dbReference>
<dbReference type="GO" id="GO:0003964">
    <property type="term" value="F:RNA-directed DNA polymerase activity"/>
    <property type="evidence" value="ECO:0007669"/>
    <property type="project" value="UniProtKB-KW"/>
</dbReference>
<dbReference type="InterPro" id="IPR000477">
    <property type="entry name" value="RT_dom"/>
</dbReference>
<dbReference type="OrthoDB" id="5987630at2759"/>
<keyword evidence="3" id="KW-1185">Reference proteome</keyword>
<dbReference type="Proteomes" id="UP000225706">
    <property type="component" value="Unassembled WGS sequence"/>
</dbReference>
<name>A0A2B4RDU5_STYPI</name>
<evidence type="ECO:0000313" key="3">
    <source>
        <dbReference type="Proteomes" id="UP000225706"/>
    </source>
</evidence>